<keyword evidence="6" id="KW-0472">Membrane</keyword>
<dbReference type="Gene3D" id="1.10.630.10">
    <property type="entry name" value="Cytochrome P450"/>
    <property type="match status" value="1"/>
</dbReference>
<dbReference type="InterPro" id="IPR002401">
    <property type="entry name" value="Cyt_P450_E_grp-I"/>
</dbReference>
<keyword evidence="8" id="KW-1185">Reference proteome</keyword>
<feature type="transmembrane region" description="Helical" evidence="6">
    <location>
        <begin position="12"/>
        <end position="37"/>
    </location>
</feature>
<dbReference type="InterPro" id="IPR050364">
    <property type="entry name" value="Cytochrome_P450_fung"/>
</dbReference>
<accession>A0ABR4BYU1</accession>
<comment type="similarity">
    <text evidence="1 5">Belongs to the cytochrome P450 family.</text>
</comment>
<evidence type="ECO:0008006" key="9">
    <source>
        <dbReference type="Google" id="ProtNLM"/>
    </source>
</evidence>
<dbReference type="EMBL" id="JAZHXI010000016">
    <property type="protein sequence ID" value="KAL2062818.1"/>
    <property type="molecule type" value="Genomic_DNA"/>
</dbReference>
<evidence type="ECO:0000256" key="3">
    <source>
        <dbReference type="ARBA" id="ARBA00023002"/>
    </source>
</evidence>
<dbReference type="PROSITE" id="PS00086">
    <property type="entry name" value="CYTOCHROME_P450"/>
    <property type="match status" value="1"/>
</dbReference>
<dbReference type="InterPro" id="IPR001128">
    <property type="entry name" value="Cyt_P450"/>
</dbReference>
<dbReference type="PANTHER" id="PTHR46300">
    <property type="entry name" value="P450, PUTATIVE (EUROFUNG)-RELATED-RELATED"/>
    <property type="match status" value="1"/>
</dbReference>
<dbReference type="PANTHER" id="PTHR46300:SF4">
    <property type="entry name" value="CYTOCHROME P450 98A3"/>
    <property type="match status" value="1"/>
</dbReference>
<evidence type="ECO:0000256" key="4">
    <source>
        <dbReference type="ARBA" id="ARBA00023004"/>
    </source>
</evidence>
<evidence type="ECO:0000256" key="5">
    <source>
        <dbReference type="RuleBase" id="RU000461"/>
    </source>
</evidence>
<keyword evidence="2 5" id="KW-0479">Metal-binding</keyword>
<dbReference type="PRINTS" id="PR00385">
    <property type="entry name" value="P450"/>
</dbReference>
<keyword evidence="5" id="KW-0349">Heme</keyword>
<protein>
    <recommendedName>
        <fullName evidence="9">Cytochrome P450</fullName>
    </recommendedName>
</protein>
<organism evidence="7 8">
    <name type="scientific">Oculimacula yallundae</name>
    <dbReference type="NCBI Taxonomy" id="86028"/>
    <lineage>
        <taxon>Eukaryota</taxon>
        <taxon>Fungi</taxon>
        <taxon>Dikarya</taxon>
        <taxon>Ascomycota</taxon>
        <taxon>Pezizomycotina</taxon>
        <taxon>Leotiomycetes</taxon>
        <taxon>Helotiales</taxon>
        <taxon>Ploettnerulaceae</taxon>
        <taxon>Oculimacula</taxon>
    </lineage>
</organism>
<proteinExistence type="inferred from homology"/>
<dbReference type="Pfam" id="PF00067">
    <property type="entry name" value="p450"/>
    <property type="match status" value="1"/>
</dbReference>
<dbReference type="PRINTS" id="PR00463">
    <property type="entry name" value="EP450I"/>
</dbReference>
<keyword evidence="6" id="KW-0812">Transmembrane</keyword>
<keyword evidence="5" id="KW-0503">Monooxygenase</keyword>
<evidence type="ECO:0000256" key="1">
    <source>
        <dbReference type="ARBA" id="ARBA00010617"/>
    </source>
</evidence>
<dbReference type="CDD" id="cd11065">
    <property type="entry name" value="CYP64-like"/>
    <property type="match status" value="1"/>
</dbReference>
<keyword evidence="4 5" id="KW-0408">Iron</keyword>
<dbReference type="Proteomes" id="UP001595075">
    <property type="component" value="Unassembled WGS sequence"/>
</dbReference>
<gene>
    <name evidence="7" type="ORF">VTL71DRAFT_5890</name>
</gene>
<keyword evidence="3 5" id="KW-0560">Oxidoreductase</keyword>
<evidence type="ECO:0000256" key="2">
    <source>
        <dbReference type="ARBA" id="ARBA00022723"/>
    </source>
</evidence>
<evidence type="ECO:0000256" key="6">
    <source>
        <dbReference type="SAM" id="Phobius"/>
    </source>
</evidence>
<dbReference type="InterPro" id="IPR017972">
    <property type="entry name" value="Cyt_P450_CS"/>
</dbReference>
<name>A0ABR4BYU1_9HELO</name>
<dbReference type="InterPro" id="IPR036396">
    <property type="entry name" value="Cyt_P450_sf"/>
</dbReference>
<sequence length="536" mass="60107">MDLFRFAAMHPLLAAFVALLMIPICMILTDIYTWYYLPPGPLPIPFIGNVLSIPSKKFFVTLEQWSHIYGPIYTIWIGRSPRIVITDPAIAVELLSRRGNRYSSRPRMIMFGEVFGNNTSVASLPYGEKWSIHRKLLHYSLKGSAMPAFKPLQEAEALTLTASLVKNSKSWSQGIDRYASSVVFSMAYGRRFASEDSVVLTTRKEFFRYANDLLKPGAFLVESFPVLLKFPDFLARWREPVLEMGRAQAAFDISLVNTVRDDLKGAKGQVKANLTDKMLQLKTKGDPDAMALNEAHFAAVPATLFAAGSYTTASTLQWLVLGVLTQPNVQQTAHTELDAIVGKYRSPTFADQANLPYIDAIIKEILRWRPSSAFGIPHATTEKDIYSGYRIPKGTSIWASAWGLNQNPEYFPSPQTFAPHRYLAESDPRYDAKVAAKPFPGGFHGHATFGFGRRACAGADLATNSMYIVIAKLLWYFDIKPIDGEVYDVDSVTGGLVLRPTPFKCQFVVREEDRRAVLEREMKEAEKVLELFPPFD</sequence>
<evidence type="ECO:0000313" key="8">
    <source>
        <dbReference type="Proteomes" id="UP001595075"/>
    </source>
</evidence>
<dbReference type="SUPFAM" id="SSF48264">
    <property type="entry name" value="Cytochrome P450"/>
    <property type="match status" value="1"/>
</dbReference>
<comment type="caution">
    <text evidence="7">The sequence shown here is derived from an EMBL/GenBank/DDBJ whole genome shotgun (WGS) entry which is preliminary data.</text>
</comment>
<keyword evidence="6" id="KW-1133">Transmembrane helix</keyword>
<evidence type="ECO:0000313" key="7">
    <source>
        <dbReference type="EMBL" id="KAL2062818.1"/>
    </source>
</evidence>
<reference evidence="7 8" key="1">
    <citation type="journal article" date="2024" name="Commun. Biol.">
        <title>Comparative genomic analysis of thermophilic fungi reveals convergent evolutionary adaptations and gene losses.</title>
        <authorList>
            <person name="Steindorff A.S."/>
            <person name="Aguilar-Pontes M.V."/>
            <person name="Robinson A.J."/>
            <person name="Andreopoulos B."/>
            <person name="LaButti K."/>
            <person name="Kuo A."/>
            <person name="Mondo S."/>
            <person name="Riley R."/>
            <person name="Otillar R."/>
            <person name="Haridas S."/>
            <person name="Lipzen A."/>
            <person name="Grimwood J."/>
            <person name="Schmutz J."/>
            <person name="Clum A."/>
            <person name="Reid I.D."/>
            <person name="Moisan M.C."/>
            <person name="Butler G."/>
            <person name="Nguyen T.T.M."/>
            <person name="Dewar K."/>
            <person name="Conant G."/>
            <person name="Drula E."/>
            <person name="Henrissat B."/>
            <person name="Hansel C."/>
            <person name="Singer S."/>
            <person name="Hutchinson M.I."/>
            <person name="de Vries R.P."/>
            <person name="Natvig D.O."/>
            <person name="Powell A.J."/>
            <person name="Tsang A."/>
            <person name="Grigoriev I.V."/>
        </authorList>
    </citation>
    <scope>NUCLEOTIDE SEQUENCE [LARGE SCALE GENOMIC DNA]</scope>
    <source>
        <strain evidence="7 8">CBS 494.80</strain>
    </source>
</reference>